<dbReference type="Proteomes" id="UP000189580">
    <property type="component" value="Chromosome c"/>
</dbReference>
<name>A0A167BZF6_9ASCO</name>
<sequence length="750" mass="85324">MSSMLTLILPAAAVLALALIITNPSAKAVAQFAWNCFLKPIGHVGSDQKSALESFYKGQAKIYDTTRKKLLKGRHTMLSLSVSHLKKSKDIVWIDFGGGTGWNIEKMNEVVPITSFKEIHLVDLSPSLCEVAQNRFAARGWSNVHVHCIDATTFQLPNKETRADLITLSYSLSMIPSYYSMIDRICQLVHSDSIFAVVDFYVQSNATLNGKATSVGGVLLRHVNWLSRTFWRLWFEFDRVYLDSSRRDYLEYRFGTIKSLNMRNKSLGGIPYYIWIGCDKDRSQDFMYRLNALATESPYLAPSNASSDALANQEQIQIRSKGYEATVINMEHNLPYPSFYYQSEVWRIYYDAENPHYHQFNNQYIYAFTWEDPREDINLLNLGPSDVVLAITSAGDNILTYAAMENPPKRIHGVDLNPHQNHLMELKLASLRCLPFEDVWKIFGDGKHEDFMKILVTKLSPHLSSHALQFWIKNGKKYLDPKTKGLYDSGSTRWAIRIARWLFFALGLESDVKRLLKTQTIKEQLKVWNESIRPALFNPIFCKLILGNPVFLWKALGVPVNQANMIEGGILQYIVDTIDPLISRSLISDDNYFYHLCLTGSYSPKNCPDYITKKGYFNLAKRKGALDTIRLHTDTINDVSDRLAPGTLTVAIIMDHMDWFEPTGTLAVEEIQALNKSLAKGGRVMLRSSSKTPWYIKTFESQGFSCKSAATRFSGTSIDRVNMYASTWICTKLYNTAEKERSGSIKPLEL</sequence>
<dbReference type="Pfam" id="PF13489">
    <property type="entry name" value="Methyltransf_23"/>
    <property type="match status" value="1"/>
</dbReference>
<dbReference type="GO" id="GO:0008168">
    <property type="term" value="F:methyltransferase activity"/>
    <property type="evidence" value="ECO:0007669"/>
    <property type="project" value="UniProtKB-KW"/>
</dbReference>
<keyword evidence="1" id="KW-0732">Signal</keyword>
<evidence type="ECO:0000313" key="2">
    <source>
        <dbReference type="EMBL" id="ANB11016.1"/>
    </source>
</evidence>
<dbReference type="OrthoDB" id="10253390at2759"/>
<keyword evidence="2" id="KW-0489">Methyltransferase</keyword>
<feature type="chain" id="PRO_5007884462" evidence="1">
    <location>
        <begin position="19"/>
        <end position="750"/>
    </location>
</feature>
<dbReference type="KEGG" id="slb:AWJ20_3812"/>
<reference evidence="2 3" key="1">
    <citation type="submission" date="2016-02" db="EMBL/GenBank/DDBJ databases">
        <title>Complete genome sequence and transcriptome regulation of the pentose utilising yeast Sugiyamaella lignohabitans.</title>
        <authorList>
            <person name="Bellasio M."/>
            <person name="Peymann A."/>
            <person name="Valli M."/>
            <person name="Sipitzky M."/>
            <person name="Graf A."/>
            <person name="Sauer M."/>
            <person name="Marx H."/>
            <person name="Mattanovich D."/>
        </authorList>
    </citation>
    <scope>NUCLEOTIDE SEQUENCE [LARGE SCALE GENOMIC DNA]</scope>
    <source>
        <strain evidence="2 3">CBS 10342</strain>
    </source>
</reference>
<accession>A0A167BZF6</accession>
<keyword evidence="3" id="KW-1185">Reference proteome</keyword>
<dbReference type="InterPro" id="IPR029063">
    <property type="entry name" value="SAM-dependent_MTases_sf"/>
</dbReference>
<protein>
    <submittedName>
        <fullName evidence="2">Ubiquinone/menaquinone biosynthesis methyltransferase ubiE</fullName>
    </submittedName>
</protein>
<dbReference type="PANTHER" id="PTHR47473:SF1">
    <property type="entry name" value="METHYLTRANSFERASE DOMAIN-CONTAINING PROTEIN"/>
    <property type="match status" value="1"/>
</dbReference>
<proteinExistence type="predicted"/>
<dbReference type="PANTHER" id="PTHR47473">
    <property type="entry name" value="BTA1P"/>
    <property type="match status" value="1"/>
</dbReference>
<dbReference type="EMBL" id="CP014500">
    <property type="protein sequence ID" value="ANB11016.1"/>
    <property type="molecule type" value="Genomic_DNA"/>
</dbReference>
<dbReference type="InterPro" id="IPR021829">
    <property type="entry name" value="DUF3419"/>
</dbReference>
<dbReference type="SUPFAM" id="SSF53335">
    <property type="entry name" value="S-adenosyl-L-methionine-dependent methyltransferases"/>
    <property type="match status" value="2"/>
</dbReference>
<dbReference type="Pfam" id="PF11899">
    <property type="entry name" value="DUF3419"/>
    <property type="match status" value="1"/>
</dbReference>
<evidence type="ECO:0000256" key="1">
    <source>
        <dbReference type="SAM" id="SignalP"/>
    </source>
</evidence>
<dbReference type="CDD" id="cd02440">
    <property type="entry name" value="AdoMet_MTases"/>
    <property type="match status" value="1"/>
</dbReference>
<dbReference type="RefSeq" id="XP_018733493.1">
    <property type="nucleotide sequence ID" value="XM_018880843.1"/>
</dbReference>
<dbReference type="AlphaFoldDB" id="A0A167BZF6"/>
<dbReference type="GeneID" id="30035875"/>
<keyword evidence="2" id="KW-0808">Transferase</keyword>
<keyword evidence="2" id="KW-0830">Ubiquinone</keyword>
<organism evidence="2 3">
    <name type="scientific">Sugiyamaella lignohabitans</name>
    <dbReference type="NCBI Taxonomy" id="796027"/>
    <lineage>
        <taxon>Eukaryota</taxon>
        <taxon>Fungi</taxon>
        <taxon>Dikarya</taxon>
        <taxon>Ascomycota</taxon>
        <taxon>Saccharomycotina</taxon>
        <taxon>Dipodascomycetes</taxon>
        <taxon>Dipodascales</taxon>
        <taxon>Trichomonascaceae</taxon>
        <taxon>Sugiyamaella</taxon>
    </lineage>
</organism>
<dbReference type="GO" id="GO:0032259">
    <property type="term" value="P:methylation"/>
    <property type="evidence" value="ECO:0007669"/>
    <property type="project" value="UniProtKB-KW"/>
</dbReference>
<gene>
    <name evidence="2" type="primary">TMT1</name>
    <name evidence="2" type="ORF">AWJ20_3812</name>
</gene>
<feature type="signal peptide" evidence="1">
    <location>
        <begin position="1"/>
        <end position="18"/>
    </location>
</feature>
<dbReference type="Gene3D" id="3.40.50.150">
    <property type="entry name" value="Vaccinia Virus protein VP39"/>
    <property type="match status" value="1"/>
</dbReference>
<evidence type="ECO:0000313" key="3">
    <source>
        <dbReference type="Proteomes" id="UP000189580"/>
    </source>
</evidence>